<reference evidence="2" key="1">
    <citation type="journal article" date="2023" name="Science">
        <title>Genome structures resolve the early diversification of teleost fishes.</title>
        <authorList>
            <person name="Parey E."/>
            <person name="Louis A."/>
            <person name="Montfort J."/>
            <person name="Bouchez O."/>
            <person name="Roques C."/>
            <person name="Iampietro C."/>
            <person name="Lluch J."/>
            <person name="Castinel A."/>
            <person name="Donnadieu C."/>
            <person name="Desvignes T."/>
            <person name="Floi Bucao C."/>
            <person name="Jouanno E."/>
            <person name="Wen M."/>
            <person name="Mejri S."/>
            <person name="Dirks R."/>
            <person name="Jansen H."/>
            <person name="Henkel C."/>
            <person name="Chen W.J."/>
            <person name="Zahm M."/>
            <person name="Cabau C."/>
            <person name="Klopp C."/>
            <person name="Thompson A.W."/>
            <person name="Robinson-Rechavi M."/>
            <person name="Braasch I."/>
            <person name="Lecointre G."/>
            <person name="Bobe J."/>
            <person name="Postlethwait J.H."/>
            <person name="Berthelot C."/>
            <person name="Roest Crollius H."/>
            <person name="Guiguen Y."/>
        </authorList>
    </citation>
    <scope>NUCLEOTIDE SEQUENCE</scope>
    <source>
        <strain evidence="2">NC1722</strain>
    </source>
</reference>
<comment type="caution">
    <text evidence="2">The sequence shown here is derived from an EMBL/GenBank/DDBJ whole genome shotgun (WGS) entry which is preliminary data.</text>
</comment>
<dbReference type="Proteomes" id="UP001221898">
    <property type="component" value="Unassembled WGS sequence"/>
</dbReference>
<feature type="compositionally biased region" description="Basic and acidic residues" evidence="1">
    <location>
        <begin position="105"/>
        <end position="123"/>
    </location>
</feature>
<evidence type="ECO:0000256" key="1">
    <source>
        <dbReference type="SAM" id="MobiDB-lite"/>
    </source>
</evidence>
<keyword evidence="3" id="KW-1185">Reference proteome</keyword>
<organism evidence="2 3">
    <name type="scientific">Aldrovandia affinis</name>
    <dbReference type="NCBI Taxonomy" id="143900"/>
    <lineage>
        <taxon>Eukaryota</taxon>
        <taxon>Metazoa</taxon>
        <taxon>Chordata</taxon>
        <taxon>Craniata</taxon>
        <taxon>Vertebrata</taxon>
        <taxon>Euteleostomi</taxon>
        <taxon>Actinopterygii</taxon>
        <taxon>Neopterygii</taxon>
        <taxon>Teleostei</taxon>
        <taxon>Notacanthiformes</taxon>
        <taxon>Halosauridae</taxon>
        <taxon>Aldrovandia</taxon>
    </lineage>
</organism>
<protein>
    <submittedName>
        <fullName evidence="2">Uncharacterized protein</fullName>
    </submittedName>
</protein>
<proteinExistence type="predicted"/>
<dbReference type="AlphaFoldDB" id="A0AAD7RIW5"/>
<accession>A0AAD7RIW5</accession>
<sequence>MDGATPRENRRLDRLNESQGFFCSSSRAERASSHLMPGATYPWMTPSQIGKVPCEGFYYRAVPLTAGTAAVLSLNVPSYFSHYGETRLVRRTLPLAPGPPGNEYAPDRRRTGQTDAQRKDTETVLRSALSRTDRKGYSGDGTGPRVHAHSKLGEKRKLLSCVCLRKKRK</sequence>
<gene>
    <name evidence="2" type="ORF">AAFF_G00199330</name>
</gene>
<dbReference type="EMBL" id="JAINUG010000266">
    <property type="protein sequence ID" value="KAJ8384727.1"/>
    <property type="molecule type" value="Genomic_DNA"/>
</dbReference>
<feature type="region of interest" description="Disordered" evidence="1">
    <location>
        <begin position="92"/>
        <end position="151"/>
    </location>
</feature>
<name>A0AAD7RIW5_9TELE</name>
<evidence type="ECO:0000313" key="2">
    <source>
        <dbReference type="EMBL" id="KAJ8384727.1"/>
    </source>
</evidence>
<evidence type="ECO:0000313" key="3">
    <source>
        <dbReference type="Proteomes" id="UP001221898"/>
    </source>
</evidence>